<dbReference type="EMBL" id="PDNV01000008">
    <property type="protein sequence ID" value="PLC53245.1"/>
    <property type="molecule type" value="Genomic_DNA"/>
</dbReference>
<feature type="transmembrane region" description="Helical" evidence="7">
    <location>
        <begin position="86"/>
        <end position="112"/>
    </location>
</feature>
<feature type="transmembrane region" description="Helical" evidence="7">
    <location>
        <begin position="255"/>
        <end position="276"/>
    </location>
</feature>
<evidence type="ECO:0000313" key="9">
    <source>
        <dbReference type="EMBL" id="PLC53245.1"/>
    </source>
</evidence>
<evidence type="ECO:0000313" key="10">
    <source>
        <dbReference type="Proteomes" id="UP000234328"/>
    </source>
</evidence>
<dbReference type="PANTHER" id="PTHR32243">
    <property type="entry name" value="MALTOSE TRANSPORT SYSTEM PERMEASE-RELATED"/>
    <property type="match status" value="1"/>
</dbReference>
<evidence type="ECO:0000256" key="7">
    <source>
        <dbReference type="RuleBase" id="RU363032"/>
    </source>
</evidence>
<evidence type="ECO:0000256" key="2">
    <source>
        <dbReference type="ARBA" id="ARBA00022448"/>
    </source>
</evidence>
<sequence length="295" mass="32554">MDHIPSAEARMTLMSITVGAAIRKALLWLLAACLLSVWVFPVLWGLLTSFKTERDVLAYPPLIVFEPTLSNYYEVIFGSSSILPNLWSTTIISVSTTVLTMLFAVPAAYAMARLRYPAKRGSGFYVLATQMLPPVGLIIPFYLVLQKIGGLDTYSGITAIYLTFSLPFAIWLMVSYFEDIPFEMEEAALLDRAGRFRTLWYVILPQVRGGIAVTTVFVFLNAWNEFLFAVVLTGNNVRPVTVAMFNFISVEQTQWARLAAGAMLAMAPVIIVGLVAQRHIVKGLTVGAVKGGGRR</sequence>
<dbReference type="Pfam" id="PF00528">
    <property type="entry name" value="BPD_transp_1"/>
    <property type="match status" value="1"/>
</dbReference>
<dbReference type="GO" id="GO:0055085">
    <property type="term" value="P:transmembrane transport"/>
    <property type="evidence" value="ECO:0007669"/>
    <property type="project" value="InterPro"/>
</dbReference>
<proteinExistence type="inferred from homology"/>
<keyword evidence="2 7" id="KW-0813">Transport</keyword>
<keyword evidence="4 7" id="KW-0812">Transmembrane</keyword>
<dbReference type="PROSITE" id="PS50928">
    <property type="entry name" value="ABC_TM1"/>
    <property type="match status" value="1"/>
</dbReference>
<protein>
    <submittedName>
        <fullName evidence="9">ABC transporter permease</fullName>
    </submittedName>
</protein>
<feature type="transmembrane region" description="Helical" evidence="7">
    <location>
        <begin position="198"/>
        <end position="220"/>
    </location>
</feature>
<dbReference type="InterPro" id="IPR050901">
    <property type="entry name" value="BP-dep_ABC_trans_perm"/>
</dbReference>
<dbReference type="InterPro" id="IPR000515">
    <property type="entry name" value="MetI-like"/>
</dbReference>
<evidence type="ECO:0000259" key="8">
    <source>
        <dbReference type="PROSITE" id="PS50928"/>
    </source>
</evidence>
<evidence type="ECO:0000256" key="5">
    <source>
        <dbReference type="ARBA" id="ARBA00022989"/>
    </source>
</evidence>
<feature type="transmembrane region" description="Helical" evidence="7">
    <location>
        <begin position="124"/>
        <end position="145"/>
    </location>
</feature>
<keyword evidence="5 7" id="KW-1133">Transmembrane helix</keyword>
<comment type="similarity">
    <text evidence="7">Belongs to the binding-protein-dependent transport system permease family.</text>
</comment>
<evidence type="ECO:0000256" key="4">
    <source>
        <dbReference type="ARBA" id="ARBA00022692"/>
    </source>
</evidence>
<dbReference type="Gene3D" id="1.10.3720.10">
    <property type="entry name" value="MetI-like"/>
    <property type="match status" value="1"/>
</dbReference>
<evidence type="ECO:0000256" key="3">
    <source>
        <dbReference type="ARBA" id="ARBA00022475"/>
    </source>
</evidence>
<evidence type="ECO:0000256" key="6">
    <source>
        <dbReference type="ARBA" id="ARBA00023136"/>
    </source>
</evidence>
<comment type="caution">
    <text evidence="9">The sequence shown here is derived from an EMBL/GenBank/DDBJ whole genome shotgun (WGS) entry which is preliminary data.</text>
</comment>
<feature type="domain" description="ABC transmembrane type-1" evidence="8">
    <location>
        <begin position="86"/>
        <end position="276"/>
    </location>
</feature>
<accession>A0A2N4UDZ6</accession>
<dbReference type="SUPFAM" id="SSF161098">
    <property type="entry name" value="MetI-like"/>
    <property type="match status" value="1"/>
</dbReference>
<gene>
    <name evidence="9" type="ORF">CR155_13250</name>
</gene>
<organism evidence="9 10">
    <name type="scientific">Pollutimonas nitritireducens</name>
    <dbReference type="NCBI Taxonomy" id="2045209"/>
    <lineage>
        <taxon>Bacteria</taxon>
        <taxon>Pseudomonadati</taxon>
        <taxon>Pseudomonadota</taxon>
        <taxon>Betaproteobacteria</taxon>
        <taxon>Burkholderiales</taxon>
        <taxon>Alcaligenaceae</taxon>
        <taxon>Pollutimonas</taxon>
    </lineage>
</organism>
<dbReference type="PANTHER" id="PTHR32243:SF18">
    <property type="entry name" value="INNER MEMBRANE ABC TRANSPORTER PERMEASE PROTEIN YCJP"/>
    <property type="match status" value="1"/>
</dbReference>
<dbReference type="Proteomes" id="UP000234328">
    <property type="component" value="Unassembled WGS sequence"/>
</dbReference>
<dbReference type="AlphaFoldDB" id="A0A2N4UDZ6"/>
<evidence type="ECO:0000256" key="1">
    <source>
        <dbReference type="ARBA" id="ARBA00004651"/>
    </source>
</evidence>
<keyword evidence="6 7" id="KW-0472">Membrane</keyword>
<dbReference type="CDD" id="cd06261">
    <property type="entry name" value="TM_PBP2"/>
    <property type="match status" value="1"/>
</dbReference>
<dbReference type="GO" id="GO:0005886">
    <property type="term" value="C:plasma membrane"/>
    <property type="evidence" value="ECO:0007669"/>
    <property type="project" value="UniProtKB-SubCell"/>
</dbReference>
<keyword evidence="3" id="KW-1003">Cell membrane</keyword>
<feature type="transmembrane region" description="Helical" evidence="7">
    <location>
        <begin position="25"/>
        <end position="47"/>
    </location>
</feature>
<comment type="subcellular location">
    <subcellularLocation>
        <location evidence="1 7">Cell membrane</location>
        <topology evidence="1 7">Multi-pass membrane protein</topology>
    </subcellularLocation>
</comment>
<feature type="transmembrane region" description="Helical" evidence="7">
    <location>
        <begin position="157"/>
        <end position="177"/>
    </location>
</feature>
<dbReference type="InterPro" id="IPR035906">
    <property type="entry name" value="MetI-like_sf"/>
</dbReference>
<name>A0A2N4UDZ6_9BURK</name>
<keyword evidence="10" id="KW-1185">Reference proteome</keyword>
<reference evidence="9 10" key="1">
    <citation type="submission" date="2017-10" db="EMBL/GenBank/DDBJ databases">
        <title>Two draft genome sequences of Pusillimonas sp. strains isolated from a nitrate- and radionuclide-contaminated groundwater in Russia.</title>
        <authorList>
            <person name="Grouzdev D.S."/>
            <person name="Tourova T.P."/>
            <person name="Goeva M.A."/>
            <person name="Babich T.L."/>
            <person name="Sokolova D.S."/>
            <person name="Abdullin R."/>
            <person name="Poltaraus A.B."/>
            <person name="Toshchakov S.V."/>
            <person name="Nazina T.N."/>
        </authorList>
    </citation>
    <scope>NUCLEOTIDE SEQUENCE [LARGE SCALE GENOMIC DNA]</scope>
    <source>
        <strain evidence="9 10">JR1/69-2-13</strain>
    </source>
</reference>